<protein>
    <submittedName>
        <fullName evidence="2">Uncharacterized protein</fullName>
    </submittedName>
</protein>
<evidence type="ECO:0000313" key="3">
    <source>
        <dbReference type="Proteomes" id="UP000719267"/>
    </source>
</evidence>
<sequence length="257" mass="28950">MKKSIFIFFMFLSSFLSRAQEKMNNQSVLDLLDLGFESEVIMAKINSSSVDFDTSIEQLKFLKEKGISSDVLALMIDKSKVEIETGVFYYENNILKKINPSVFAGTKTNALGAAFSYGIASAKIKSYVNGNSSSNKLNKDNLTFIFQFDNKNKNDLGSVNWWFRSASSPKEFALTKLKEKRNRRELITGKVTGITATSQMGVDVRDTINFLIEDLENGRFKVTLKEALETGEYCFFFQGTVPMGGFNNQSIFDFSVE</sequence>
<keyword evidence="3" id="KW-1185">Reference proteome</keyword>
<keyword evidence="1" id="KW-0732">Signal</keyword>
<feature type="chain" id="PRO_5045444317" evidence="1">
    <location>
        <begin position="20"/>
        <end position="257"/>
    </location>
</feature>
<comment type="caution">
    <text evidence="2">The sequence shown here is derived from an EMBL/GenBank/DDBJ whole genome shotgun (WGS) entry which is preliminary data.</text>
</comment>
<reference evidence="2 3" key="1">
    <citation type="submission" date="2021-07" db="EMBL/GenBank/DDBJ databases">
        <title>Mesonia aestuariivivens sp. nov., isolated from a tidal flat.</title>
        <authorList>
            <person name="Kim Y.-O."/>
            <person name="Yoon J.-H."/>
        </authorList>
    </citation>
    <scope>NUCLEOTIDE SEQUENCE [LARGE SCALE GENOMIC DNA]</scope>
    <source>
        <strain evidence="2 3">JHPTF-M18</strain>
    </source>
</reference>
<evidence type="ECO:0000256" key="1">
    <source>
        <dbReference type="SAM" id="SignalP"/>
    </source>
</evidence>
<gene>
    <name evidence="2" type="ORF">KW502_08225</name>
</gene>
<evidence type="ECO:0000313" key="2">
    <source>
        <dbReference type="EMBL" id="MBW2961783.1"/>
    </source>
</evidence>
<dbReference type="EMBL" id="JAHWDF010000007">
    <property type="protein sequence ID" value="MBW2961783.1"/>
    <property type="molecule type" value="Genomic_DNA"/>
</dbReference>
<name>A0ABS6W3T4_9FLAO</name>
<dbReference type="RefSeq" id="WP_219040071.1">
    <property type="nucleotide sequence ID" value="NZ_JAHWDF010000007.1"/>
</dbReference>
<organism evidence="2 3">
    <name type="scientific">Mesonia aestuariivivens</name>
    <dbReference type="NCBI Taxonomy" id="2796128"/>
    <lineage>
        <taxon>Bacteria</taxon>
        <taxon>Pseudomonadati</taxon>
        <taxon>Bacteroidota</taxon>
        <taxon>Flavobacteriia</taxon>
        <taxon>Flavobacteriales</taxon>
        <taxon>Flavobacteriaceae</taxon>
        <taxon>Mesonia</taxon>
    </lineage>
</organism>
<accession>A0ABS6W3T4</accession>
<proteinExistence type="predicted"/>
<dbReference type="Proteomes" id="UP000719267">
    <property type="component" value="Unassembled WGS sequence"/>
</dbReference>
<feature type="signal peptide" evidence="1">
    <location>
        <begin position="1"/>
        <end position="19"/>
    </location>
</feature>